<keyword evidence="3" id="KW-1185">Reference proteome</keyword>
<evidence type="ECO:0000313" key="2">
    <source>
        <dbReference type="EMBL" id="GGD55665.1"/>
    </source>
</evidence>
<name>A0A917DNQ1_9SPHN</name>
<evidence type="ECO:0000256" key="1">
    <source>
        <dbReference type="SAM" id="SignalP"/>
    </source>
</evidence>
<dbReference type="PROSITE" id="PS51257">
    <property type="entry name" value="PROKAR_LIPOPROTEIN"/>
    <property type="match status" value="1"/>
</dbReference>
<dbReference type="OrthoDB" id="5348860at2"/>
<reference evidence="2" key="2">
    <citation type="submission" date="2020-09" db="EMBL/GenBank/DDBJ databases">
        <authorList>
            <person name="Sun Q."/>
            <person name="Zhou Y."/>
        </authorList>
    </citation>
    <scope>NUCLEOTIDE SEQUENCE</scope>
    <source>
        <strain evidence="2">CGMCC 1.15360</strain>
    </source>
</reference>
<proteinExistence type="predicted"/>
<dbReference type="EMBL" id="BMIP01000001">
    <property type="protein sequence ID" value="GGD55665.1"/>
    <property type="molecule type" value="Genomic_DNA"/>
</dbReference>
<organism evidence="2 3">
    <name type="scientific">Croceicoccus mobilis</name>
    <dbReference type="NCBI Taxonomy" id="1703339"/>
    <lineage>
        <taxon>Bacteria</taxon>
        <taxon>Pseudomonadati</taxon>
        <taxon>Pseudomonadota</taxon>
        <taxon>Alphaproteobacteria</taxon>
        <taxon>Sphingomonadales</taxon>
        <taxon>Erythrobacteraceae</taxon>
        <taxon>Croceicoccus</taxon>
    </lineage>
</organism>
<evidence type="ECO:0000313" key="3">
    <source>
        <dbReference type="Proteomes" id="UP000612349"/>
    </source>
</evidence>
<dbReference type="RefSeq" id="WP_066772321.1">
    <property type="nucleotide sequence ID" value="NZ_BMIP01000001.1"/>
</dbReference>
<dbReference type="AlphaFoldDB" id="A0A917DNQ1"/>
<sequence>MTIARFLPVTACVALLAACSPAEDTPMEEAIETGLSEPGEEGEQALIDTSGDMMEPIAQAPDAADDFLRQRFADTGGKVMVASRVIDLDGDRVGEIVAYVYGPMMCGTGGCNLLVLQKQGETYAVRMDASVAKLPVGFLQPRHNGWRDIAVRVGGGGAEGGFAVMQYDGVRYPSNPTTVATEPAEDAGTVLLGEDAYDNGRVLIEG</sequence>
<reference evidence="2" key="1">
    <citation type="journal article" date="2014" name="Int. J. Syst. Evol. Microbiol.">
        <title>Complete genome sequence of Corynebacterium casei LMG S-19264T (=DSM 44701T), isolated from a smear-ripened cheese.</title>
        <authorList>
            <consortium name="US DOE Joint Genome Institute (JGI-PGF)"/>
            <person name="Walter F."/>
            <person name="Albersmeier A."/>
            <person name="Kalinowski J."/>
            <person name="Ruckert C."/>
        </authorList>
    </citation>
    <scope>NUCLEOTIDE SEQUENCE</scope>
    <source>
        <strain evidence="2">CGMCC 1.15360</strain>
    </source>
</reference>
<keyword evidence="1" id="KW-0732">Signal</keyword>
<comment type="caution">
    <text evidence="2">The sequence shown here is derived from an EMBL/GenBank/DDBJ whole genome shotgun (WGS) entry which is preliminary data.</text>
</comment>
<feature type="signal peptide" evidence="1">
    <location>
        <begin position="1"/>
        <end position="22"/>
    </location>
</feature>
<protein>
    <recommendedName>
        <fullName evidence="4">Lipoprotein</fullName>
    </recommendedName>
</protein>
<feature type="chain" id="PRO_5036951248" description="Lipoprotein" evidence="1">
    <location>
        <begin position="23"/>
        <end position="206"/>
    </location>
</feature>
<accession>A0A917DNQ1</accession>
<evidence type="ECO:0008006" key="4">
    <source>
        <dbReference type="Google" id="ProtNLM"/>
    </source>
</evidence>
<dbReference type="Proteomes" id="UP000612349">
    <property type="component" value="Unassembled WGS sequence"/>
</dbReference>
<gene>
    <name evidence="2" type="ORF">GCM10010990_00970</name>
</gene>